<dbReference type="InterPro" id="IPR023997">
    <property type="entry name" value="TonB-dep_OMP_SusC/RagA_CS"/>
</dbReference>
<dbReference type="Gene3D" id="2.40.170.20">
    <property type="entry name" value="TonB-dependent receptor, beta-barrel domain"/>
    <property type="match status" value="1"/>
</dbReference>
<proteinExistence type="inferred from homology"/>
<dbReference type="InterPro" id="IPR023996">
    <property type="entry name" value="TonB-dep_OMP_SusC/RagA"/>
</dbReference>
<dbReference type="EMBL" id="FPIZ01000006">
    <property type="protein sequence ID" value="SFW51596.1"/>
    <property type="molecule type" value="Genomic_DNA"/>
</dbReference>
<comment type="subcellular location">
    <subcellularLocation>
        <location evidence="1 7">Cell outer membrane</location>
        <topology evidence="1 7">Multi-pass membrane protein</topology>
    </subcellularLocation>
</comment>
<comment type="similarity">
    <text evidence="7">Belongs to the TonB-dependent receptor family.</text>
</comment>
<evidence type="ECO:0000313" key="11">
    <source>
        <dbReference type="EMBL" id="WQG92858.1"/>
    </source>
</evidence>
<dbReference type="Proteomes" id="UP000183788">
    <property type="component" value="Unassembled WGS sequence"/>
</dbReference>
<evidence type="ECO:0000313" key="13">
    <source>
        <dbReference type="Proteomes" id="UP001326715"/>
    </source>
</evidence>
<evidence type="ECO:0000256" key="8">
    <source>
        <dbReference type="SAM" id="SignalP"/>
    </source>
</evidence>
<keyword evidence="3 7" id="KW-1134">Transmembrane beta strand</keyword>
<evidence type="ECO:0000313" key="12">
    <source>
        <dbReference type="Proteomes" id="UP000183788"/>
    </source>
</evidence>
<dbReference type="InterPro" id="IPR036942">
    <property type="entry name" value="Beta-barrel_TonB_sf"/>
</dbReference>
<feature type="domain" description="TonB-dependent receptor plug" evidence="9">
    <location>
        <begin position="119"/>
        <end position="213"/>
    </location>
</feature>
<dbReference type="InterPro" id="IPR039426">
    <property type="entry name" value="TonB-dep_rcpt-like"/>
</dbReference>
<evidence type="ECO:0000256" key="3">
    <source>
        <dbReference type="ARBA" id="ARBA00022452"/>
    </source>
</evidence>
<keyword evidence="5 7" id="KW-0472">Membrane</keyword>
<evidence type="ECO:0000256" key="2">
    <source>
        <dbReference type="ARBA" id="ARBA00022448"/>
    </source>
</evidence>
<dbReference type="Gene3D" id="2.60.40.1120">
    <property type="entry name" value="Carboxypeptidase-like, regulatory domain"/>
    <property type="match status" value="1"/>
</dbReference>
<evidence type="ECO:0000256" key="6">
    <source>
        <dbReference type="ARBA" id="ARBA00023237"/>
    </source>
</evidence>
<dbReference type="STRING" id="1004.SAMN05661012_02284"/>
<sequence length="1084" mass="120577">MPKRCNAFARMLMVMLLLPFSSFAQKLITGHVLAKSDQTPIPSARVIVKGTKNGTVTNVDGSFSIKAEKGNVLSINGLGITPSEYTINGEDITIAVEASTKDLNEVVVTATGVKKEVKRLGYAIQDVKANDLTQAREPSVLNSLKGSVAGLSINITPEIGHSPNVVMRGEGSPMYVIDGVPMSSDTYNINPDDIESFTVLKGPSASALYGFRGKFGVIIINTKKGTKNKRGYTVDFNNSTQWNGGFIALPKYQDDYGAGEYGKYAFGDGKGSGVNDYDYDIWGPKLDGRMLPQYDGVYDANTTYTTSFEDGTSFQGHIKPTAWTARGKNNLKRFLQTGILNSTSIAVSSSTEKADLRFSMGNSYQKGIVPNTQLNNFNATASIGYKFTKRFSISTYINYSRQSTPNIPDVNYGPNSIIYNMILWGGADWSVDDMRDYWQPGKVGIQQKYAEYYRYNNPWFMSYEWLRGHYVNNVSGYAALNYNVNPNIDLTLRPSITTYNFTNTEKLPYSATVYDRAEHKGDYRVDNRSLFESNVEFQAKYHKNAILGFLDVQGMLGGNARTFRFNSEFTTTNYLNVPGVYAFSNSLNSVQASSYNAEMLVLSGYYSLDLGYKSYVTANITGRFDKSSTLPAQNNTYFYPSFNLATVISDYAKLPKAISFLKLRGSFASSKAGGTKGFFSPNVSNLAGGGYGYTYLSPYDGPEYAFSQVYGLKPYYNNQNSASYTDILVDNDIKTDERKAYEGGLDVRFLENRLSLDVTRYRYTDDLIFKGNVSESTGYSQLTKNQGRTQNDGWEITLGGAPIRNKEGLNWDVNVNWFRFVRKWVDNPSGDNWVHSGTRTDLVYDNAFVRTSDGKMVIDKASGLLLRYADLGVNAKKVYGHSDPDWQWGITNTFSYKSFSFRFRFDGMVGGVVHDYVRQKSLQGGRHIESTQGKFGTARPDDSKGATGFSYVGEGVNLTGGTIQLDPVTGRITNEKELTVSQNTTKTSVQQYVTRMASINDLDNIKKTYAKLREVTLTYRLPSNLFGSHAVFQNASLSVVGRNLLYFFPGRYKDMDVDQYTQDSGSGLQTPTTRSYGVNLNITF</sequence>
<protein>
    <submittedName>
        <fullName evidence="11">SusC/RagA family TonB-linked outer membrane protein</fullName>
    </submittedName>
    <submittedName>
        <fullName evidence="10">TonB-linked outer membrane protein, SusC/RagA family</fullName>
    </submittedName>
</protein>
<evidence type="ECO:0000313" key="10">
    <source>
        <dbReference type="EMBL" id="SFW51596.1"/>
    </source>
</evidence>
<dbReference type="InterPro" id="IPR012910">
    <property type="entry name" value="Plug_dom"/>
</dbReference>
<organism evidence="10 12">
    <name type="scientific">Chitinophaga sancti</name>
    <dbReference type="NCBI Taxonomy" id="1004"/>
    <lineage>
        <taxon>Bacteria</taxon>
        <taxon>Pseudomonadati</taxon>
        <taxon>Bacteroidota</taxon>
        <taxon>Chitinophagia</taxon>
        <taxon>Chitinophagales</taxon>
        <taxon>Chitinophagaceae</taxon>
        <taxon>Chitinophaga</taxon>
    </lineage>
</organism>
<dbReference type="NCBIfam" id="TIGR04056">
    <property type="entry name" value="OMP_RagA_SusC"/>
    <property type="match status" value="1"/>
</dbReference>
<name>A0A1K1PVX0_9BACT</name>
<dbReference type="InterPro" id="IPR008969">
    <property type="entry name" value="CarboxyPept-like_regulatory"/>
</dbReference>
<evidence type="ECO:0000256" key="4">
    <source>
        <dbReference type="ARBA" id="ARBA00022692"/>
    </source>
</evidence>
<reference evidence="11 13" key="2">
    <citation type="submission" date="2023-11" db="EMBL/GenBank/DDBJ databases">
        <title>MicrobeMod: A computational toolkit for identifying prokaryotic methylation and restriction-modification with nanopore sequencing.</title>
        <authorList>
            <person name="Crits-Christoph A."/>
            <person name="Kang S.C."/>
            <person name="Lee H."/>
            <person name="Ostrov N."/>
        </authorList>
    </citation>
    <scope>NUCLEOTIDE SEQUENCE [LARGE SCALE GENOMIC DNA]</scope>
    <source>
        <strain evidence="11 13">ATCC 23090</strain>
    </source>
</reference>
<dbReference type="Pfam" id="PF07715">
    <property type="entry name" value="Plug"/>
    <property type="match status" value="1"/>
</dbReference>
<feature type="chain" id="PRO_5013335278" evidence="8">
    <location>
        <begin position="25"/>
        <end position="1084"/>
    </location>
</feature>
<accession>A0A1K1PVX0</accession>
<dbReference type="Proteomes" id="UP001326715">
    <property type="component" value="Chromosome"/>
</dbReference>
<reference evidence="10 12" key="1">
    <citation type="submission" date="2016-11" db="EMBL/GenBank/DDBJ databases">
        <authorList>
            <person name="Jaros S."/>
            <person name="Januszkiewicz K."/>
            <person name="Wedrychowicz H."/>
        </authorList>
    </citation>
    <scope>NUCLEOTIDE SEQUENCE [LARGE SCALE GENOMIC DNA]</scope>
    <source>
        <strain evidence="10 12">DSM 784</strain>
    </source>
</reference>
<dbReference type="PROSITE" id="PS52016">
    <property type="entry name" value="TONB_DEPENDENT_REC_3"/>
    <property type="match status" value="1"/>
</dbReference>
<evidence type="ECO:0000256" key="5">
    <source>
        <dbReference type="ARBA" id="ARBA00023136"/>
    </source>
</evidence>
<gene>
    <name evidence="10" type="ORF">SAMN05661012_02284</name>
    <name evidence="11" type="ORF">SR876_15165</name>
</gene>
<evidence type="ECO:0000256" key="7">
    <source>
        <dbReference type="PROSITE-ProRule" id="PRU01360"/>
    </source>
</evidence>
<evidence type="ECO:0000259" key="9">
    <source>
        <dbReference type="Pfam" id="PF07715"/>
    </source>
</evidence>
<keyword evidence="2 7" id="KW-0813">Transport</keyword>
<feature type="signal peptide" evidence="8">
    <location>
        <begin position="1"/>
        <end position="24"/>
    </location>
</feature>
<dbReference type="RefSeq" id="WP_218164017.1">
    <property type="nucleotide sequence ID" value="NZ_CBHWAX010000004.1"/>
</dbReference>
<dbReference type="Pfam" id="PF13715">
    <property type="entry name" value="CarbopepD_reg_2"/>
    <property type="match status" value="1"/>
</dbReference>
<keyword evidence="4 7" id="KW-0812">Transmembrane</keyword>
<dbReference type="NCBIfam" id="TIGR04057">
    <property type="entry name" value="SusC_RagA_signa"/>
    <property type="match status" value="1"/>
</dbReference>
<dbReference type="EMBL" id="CP140154">
    <property type="protein sequence ID" value="WQG92858.1"/>
    <property type="molecule type" value="Genomic_DNA"/>
</dbReference>
<keyword evidence="6 7" id="KW-0998">Cell outer membrane</keyword>
<dbReference type="Gene3D" id="2.170.130.10">
    <property type="entry name" value="TonB-dependent receptor, plug domain"/>
    <property type="match status" value="1"/>
</dbReference>
<dbReference type="SUPFAM" id="SSF49464">
    <property type="entry name" value="Carboxypeptidase regulatory domain-like"/>
    <property type="match status" value="1"/>
</dbReference>
<keyword evidence="13" id="KW-1185">Reference proteome</keyword>
<keyword evidence="8" id="KW-0732">Signal</keyword>
<dbReference type="AlphaFoldDB" id="A0A1K1PVX0"/>
<evidence type="ECO:0000256" key="1">
    <source>
        <dbReference type="ARBA" id="ARBA00004571"/>
    </source>
</evidence>
<dbReference type="SUPFAM" id="SSF56935">
    <property type="entry name" value="Porins"/>
    <property type="match status" value="1"/>
</dbReference>
<dbReference type="GO" id="GO:0009279">
    <property type="term" value="C:cell outer membrane"/>
    <property type="evidence" value="ECO:0007669"/>
    <property type="project" value="UniProtKB-SubCell"/>
</dbReference>
<dbReference type="InterPro" id="IPR037066">
    <property type="entry name" value="Plug_dom_sf"/>
</dbReference>